<dbReference type="InterPro" id="IPR008271">
    <property type="entry name" value="Ser/Thr_kinase_AS"/>
</dbReference>
<comment type="cofactor">
    <cofactor evidence="1">
        <name>Mg(2+)</name>
        <dbReference type="ChEBI" id="CHEBI:18420"/>
    </cofactor>
</comment>
<dbReference type="InterPro" id="IPR018488">
    <property type="entry name" value="cNMP-bd_CS"/>
</dbReference>
<evidence type="ECO:0000256" key="4">
    <source>
        <dbReference type="ARBA" id="ARBA00022535"/>
    </source>
</evidence>
<dbReference type="InterPro" id="IPR014710">
    <property type="entry name" value="RmlC-like_jellyroll"/>
</dbReference>
<keyword evidence="11" id="KW-0142">cGMP-binding</keyword>
<gene>
    <name evidence="16" type="primary">for</name>
    <name evidence="16" type="ORF">SNAT2548_LOCUS21344</name>
</gene>
<accession>A0A812QGU8</accession>
<evidence type="ECO:0000256" key="1">
    <source>
        <dbReference type="ARBA" id="ARBA00001946"/>
    </source>
</evidence>
<dbReference type="Proteomes" id="UP000604046">
    <property type="component" value="Unassembled WGS sequence"/>
</dbReference>
<dbReference type="PROSITE" id="PS00888">
    <property type="entry name" value="CNMP_BINDING_1"/>
    <property type="match status" value="1"/>
</dbReference>
<evidence type="ECO:0000256" key="10">
    <source>
        <dbReference type="ARBA" id="ARBA00022842"/>
    </source>
</evidence>
<evidence type="ECO:0000256" key="12">
    <source>
        <dbReference type="ARBA" id="ARBA00024113"/>
    </source>
</evidence>
<evidence type="ECO:0000313" key="17">
    <source>
        <dbReference type="Proteomes" id="UP000604046"/>
    </source>
</evidence>
<dbReference type="Pfam" id="PF00027">
    <property type="entry name" value="cNMP_binding"/>
    <property type="match status" value="2"/>
</dbReference>
<dbReference type="EMBL" id="CAJNDS010002248">
    <property type="protein sequence ID" value="CAE7391637.1"/>
    <property type="molecule type" value="Genomic_DNA"/>
</dbReference>
<dbReference type="Pfam" id="PF00069">
    <property type="entry name" value="Pkinase"/>
    <property type="match status" value="1"/>
</dbReference>
<dbReference type="InterPro" id="IPR018490">
    <property type="entry name" value="cNMP-bd_dom_sf"/>
</dbReference>
<dbReference type="InterPro" id="IPR011009">
    <property type="entry name" value="Kinase-like_dom_sf"/>
</dbReference>
<dbReference type="PROSITE" id="PS00108">
    <property type="entry name" value="PROTEIN_KINASE_ST"/>
    <property type="match status" value="1"/>
</dbReference>
<dbReference type="PRINTS" id="PR00103">
    <property type="entry name" value="CAMPKINASE"/>
</dbReference>
<feature type="domain" description="Cyclic nucleotide-binding" evidence="15">
    <location>
        <begin position="249"/>
        <end position="355"/>
    </location>
</feature>
<evidence type="ECO:0000256" key="5">
    <source>
        <dbReference type="ARBA" id="ARBA00022679"/>
    </source>
</evidence>
<keyword evidence="8" id="KW-0418">Kinase</keyword>
<reference evidence="16" key="1">
    <citation type="submission" date="2021-02" db="EMBL/GenBank/DDBJ databases">
        <authorList>
            <person name="Dougan E. K."/>
            <person name="Rhodes N."/>
            <person name="Thang M."/>
            <person name="Chan C."/>
        </authorList>
    </citation>
    <scope>NUCLEOTIDE SEQUENCE</scope>
</reference>
<protein>
    <recommendedName>
        <fullName evidence="12">cGMP-dependent protein kinase</fullName>
    </recommendedName>
</protein>
<dbReference type="SMART" id="SM00220">
    <property type="entry name" value="S_TKc"/>
    <property type="match status" value="1"/>
</dbReference>
<feature type="compositionally biased region" description="Basic and acidic residues" evidence="13">
    <location>
        <begin position="102"/>
        <end position="112"/>
    </location>
</feature>
<feature type="region of interest" description="Disordered" evidence="13">
    <location>
        <begin position="90"/>
        <end position="112"/>
    </location>
</feature>
<keyword evidence="3" id="KW-0723">Serine/threonine-protein kinase</keyword>
<keyword evidence="7" id="KW-0547">Nucleotide-binding</keyword>
<dbReference type="GO" id="GO:0030553">
    <property type="term" value="F:cGMP binding"/>
    <property type="evidence" value="ECO:0007669"/>
    <property type="project" value="UniProtKB-KW"/>
</dbReference>
<evidence type="ECO:0000256" key="8">
    <source>
        <dbReference type="ARBA" id="ARBA00022777"/>
    </source>
</evidence>
<dbReference type="PROSITE" id="PS00889">
    <property type="entry name" value="CNMP_BINDING_2"/>
    <property type="match status" value="2"/>
</dbReference>
<evidence type="ECO:0000256" key="13">
    <source>
        <dbReference type="SAM" id="MobiDB-lite"/>
    </source>
</evidence>
<dbReference type="PROSITE" id="PS50011">
    <property type="entry name" value="PROTEIN_KINASE_DOM"/>
    <property type="match status" value="1"/>
</dbReference>
<dbReference type="InterPro" id="IPR000719">
    <property type="entry name" value="Prot_kinase_dom"/>
</dbReference>
<dbReference type="GO" id="GO:0004691">
    <property type="term" value="F:cAMP-dependent protein kinase activity"/>
    <property type="evidence" value="ECO:0007669"/>
    <property type="project" value="TreeGrafter"/>
</dbReference>
<dbReference type="SUPFAM" id="SSF51206">
    <property type="entry name" value="cAMP-binding domain-like"/>
    <property type="match status" value="2"/>
</dbReference>
<name>A0A812QGU8_9DINO</name>
<evidence type="ECO:0000256" key="9">
    <source>
        <dbReference type="ARBA" id="ARBA00022840"/>
    </source>
</evidence>
<dbReference type="SUPFAM" id="SSF56112">
    <property type="entry name" value="Protein kinase-like (PK-like)"/>
    <property type="match status" value="1"/>
</dbReference>
<dbReference type="GO" id="GO:0005524">
    <property type="term" value="F:ATP binding"/>
    <property type="evidence" value="ECO:0007669"/>
    <property type="project" value="UniProtKB-KW"/>
</dbReference>
<proteinExistence type="predicted"/>
<dbReference type="PANTHER" id="PTHR24353">
    <property type="entry name" value="CYCLIC NUCLEOTIDE-DEPENDENT PROTEIN KINASE"/>
    <property type="match status" value="1"/>
</dbReference>
<keyword evidence="4" id="KW-0140">cGMP</keyword>
<evidence type="ECO:0000256" key="6">
    <source>
        <dbReference type="ARBA" id="ARBA00022723"/>
    </source>
</evidence>
<dbReference type="Gene3D" id="3.30.200.20">
    <property type="entry name" value="Phosphorylase Kinase, domain 1"/>
    <property type="match status" value="1"/>
</dbReference>
<organism evidence="16 17">
    <name type="scientific">Symbiodinium natans</name>
    <dbReference type="NCBI Taxonomy" id="878477"/>
    <lineage>
        <taxon>Eukaryota</taxon>
        <taxon>Sar</taxon>
        <taxon>Alveolata</taxon>
        <taxon>Dinophyceae</taxon>
        <taxon>Suessiales</taxon>
        <taxon>Symbiodiniaceae</taxon>
        <taxon>Symbiodinium</taxon>
    </lineage>
</organism>
<keyword evidence="6" id="KW-0479">Metal-binding</keyword>
<dbReference type="AlphaFoldDB" id="A0A812QGU8"/>
<dbReference type="CDD" id="cd00038">
    <property type="entry name" value="CAP_ED"/>
    <property type="match status" value="2"/>
</dbReference>
<dbReference type="OrthoDB" id="63267at2759"/>
<feature type="domain" description="Cyclic nucleotide-binding" evidence="15">
    <location>
        <begin position="18"/>
        <end position="97"/>
    </location>
</feature>
<feature type="domain" description="Cyclic nucleotide-binding" evidence="15">
    <location>
        <begin position="130"/>
        <end position="229"/>
    </location>
</feature>
<dbReference type="Gene3D" id="2.60.120.10">
    <property type="entry name" value="Jelly Rolls"/>
    <property type="match status" value="3"/>
</dbReference>
<dbReference type="Gene3D" id="1.10.510.10">
    <property type="entry name" value="Transferase(Phosphotransferase) domain 1"/>
    <property type="match status" value="1"/>
</dbReference>
<evidence type="ECO:0000256" key="7">
    <source>
        <dbReference type="ARBA" id="ARBA00022741"/>
    </source>
</evidence>
<keyword evidence="2" id="KW-0963">Cytoplasm</keyword>
<dbReference type="GO" id="GO:0005952">
    <property type="term" value="C:cAMP-dependent protein kinase complex"/>
    <property type="evidence" value="ECO:0007669"/>
    <property type="project" value="TreeGrafter"/>
</dbReference>
<evidence type="ECO:0000259" key="15">
    <source>
        <dbReference type="PROSITE" id="PS50042"/>
    </source>
</evidence>
<evidence type="ECO:0000256" key="11">
    <source>
        <dbReference type="ARBA" id="ARBA00022992"/>
    </source>
</evidence>
<sequence length="699" mass="77415">MPKVLADLWVQWLSARMKGRAQLTEAADAPVTILEEGTYFGENALLGSHEGRGERALGSVVALTDLTLQVLSPTALRDLGLKSSIRKRRAVQSMMDSEPTEMNEKLRQKSPEESELIKSALRQNEKLGPLVTLMSVADLDVVAAAAVRVDVEPAFEVIQQGSVKADNFYVVSAGELVVEKDGEKVQHLEHGGSFGELALLYRAPRAATVRSLTAATLFAIPRQELRVVMQAPLKKKIEGFATLLGRVDILKHLGNDEKAMLADALIEMTFYKGETIIQQGEEGDTFYILYDGQVSVLVDNQEVAKLQGTANSNANFFGERALLNDEPRAATIVANSDKVMVLALDREHFLMVVNPDQMVHGLSPKQAVSYELKALQYKGLLGCGGFGTVTLRKCMLTGNLFALKTLSKGYIVQQRQELAVMNEKQILRMTNSPFIVHLAATFNEAQYLHFLLEPAMGGDLFTVYTKKPFHGSAPHAKFYSACVVRAFQHLHQRHIIYRDMKPENLLLDSQGYCKVTDFGLAKFVIGHTYTTCGTPEYFAPEMVSHVGHNAAVDWWALGVLIFEFMTGETPFTASEPIQIFRLIQAGIQAVYFPRGSGPWANLVKQLCHEAPSERLPMRKGGVANVEVHKWYADFSWSQLNALTLEAPYIPPSGAESLANFDVEQVSRPPCVAYRDPGTGWDRTFEDVRGPRSFNRESSC</sequence>
<comment type="caution">
    <text evidence="16">The sequence shown here is derived from an EMBL/GenBank/DDBJ whole genome shotgun (WGS) entry which is preliminary data.</text>
</comment>
<keyword evidence="9" id="KW-0067">ATP-binding</keyword>
<keyword evidence="17" id="KW-1185">Reference proteome</keyword>
<dbReference type="PROSITE" id="PS50042">
    <property type="entry name" value="CNMP_BINDING_3"/>
    <property type="match status" value="3"/>
</dbReference>
<feature type="domain" description="Protein kinase" evidence="14">
    <location>
        <begin position="375"/>
        <end position="631"/>
    </location>
</feature>
<keyword evidence="5" id="KW-0808">Transferase</keyword>
<dbReference type="SMART" id="SM00100">
    <property type="entry name" value="cNMP"/>
    <property type="match status" value="2"/>
</dbReference>
<evidence type="ECO:0000256" key="2">
    <source>
        <dbReference type="ARBA" id="ARBA00022490"/>
    </source>
</evidence>
<dbReference type="PANTHER" id="PTHR24353:SF37">
    <property type="entry name" value="CAMP-DEPENDENT PROTEIN KINASE CATALYTIC SUBUNIT PRKX"/>
    <property type="match status" value="1"/>
</dbReference>
<dbReference type="GO" id="GO:0046872">
    <property type="term" value="F:metal ion binding"/>
    <property type="evidence" value="ECO:0007669"/>
    <property type="project" value="UniProtKB-KW"/>
</dbReference>
<evidence type="ECO:0000256" key="3">
    <source>
        <dbReference type="ARBA" id="ARBA00022527"/>
    </source>
</evidence>
<evidence type="ECO:0000313" key="16">
    <source>
        <dbReference type="EMBL" id="CAE7391637.1"/>
    </source>
</evidence>
<dbReference type="InterPro" id="IPR000595">
    <property type="entry name" value="cNMP-bd_dom"/>
</dbReference>
<evidence type="ECO:0000259" key="14">
    <source>
        <dbReference type="PROSITE" id="PS50011"/>
    </source>
</evidence>
<keyword evidence="10" id="KW-0460">Magnesium</keyword>